<reference evidence="1" key="1">
    <citation type="submission" date="2021-03" db="EMBL/GenBank/DDBJ databases">
        <title>Evolutionary priming and transition to the ectomycorrhizal habit in an iconic lineage of mushroom-forming fungi: is preadaptation a requirement?</title>
        <authorList>
            <consortium name="DOE Joint Genome Institute"/>
            <person name="Looney B.P."/>
            <person name="Miyauchi S."/>
            <person name="Morin E."/>
            <person name="Drula E."/>
            <person name="Courty P.E."/>
            <person name="Chicoki N."/>
            <person name="Fauchery L."/>
            <person name="Kohler A."/>
            <person name="Kuo A."/>
            <person name="LaButti K."/>
            <person name="Pangilinan J."/>
            <person name="Lipzen A."/>
            <person name="Riley R."/>
            <person name="Andreopoulos W."/>
            <person name="He G."/>
            <person name="Johnson J."/>
            <person name="Barry K.W."/>
            <person name="Grigoriev I.V."/>
            <person name="Nagy L."/>
            <person name="Hibbett D."/>
            <person name="Henrissat B."/>
            <person name="Matheny P.B."/>
            <person name="Labbe J."/>
            <person name="Martin A.F."/>
        </authorList>
    </citation>
    <scope>NUCLEOTIDE SEQUENCE</scope>
    <source>
        <strain evidence="1">BPL698</strain>
    </source>
</reference>
<evidence type="ECO:0000313" key="2">
    <source>
        <dbReference type="Proteomes" id="UP001207468"/>
    </source>
</evidence>
<accession>A0ACC0UML9</accession>
<evidence type="ECO:0000313" key="1">
    <source>
        <dbReference type="EMBL" id="KAI9512798.1"/>
    </source>
</evidence>
<dbReference type="Proteomes" id="UP001207468">
    <property type="component" value="Unassembled WGS sequence"/>
</dbReference>
<name>A0ACC0UML9_9AGAM</name>
<proteinExistence type="predicted"/>
<gene>
    <name evidence="1" type="ORF">F5148DRAFT_1339866</name>
</gene>
<sequence>MDSSSTASFFVAWPSAPLTDLLVRSALLSLPDINSATIHSTQPRSFRKLIQWSTYDGIDHALTHSHHHDVLSSSYIIRKALIRKHFLSRSIRSYLTKHPDSVLRTAVPKTWEIEIAFSDELDDLWADELWDLSELLLASADADETKKMWWILKPGMADRGMGIRLFDSKEGLRRTLDEFDDDDEEEEEEEGPDCGEGRHDGNGDGDGPGFGAAAQDDDDTSVAVSQLRHFVIQEYLSRPLLLDPREVPLGDVVDSPRRPFDRLRGHKFHLRAYCVASGDLTLYWYTRMLALFSSKPYTPPARANDADAIDLAPHLTNSSLQIRRGEEGVRLFDELLGCHILSCEPGPGGTTLTLDHLVNVQDQVADTLAETFRAALESPIHFQPLPNAFELYGVDFLVEHIASESPQQQFQVKLLEINAEPAIELTGPRLTWILKDLFDAVAYVCVDPFVRDVPLDSWPVGETRHHLRKCLQLKVRGSS</sequence>
<organism evidence="1 2">
    <name type="scientific">Russula earlei</name>
    <dbReference type="NCBI Taxonomy" id="71964"/>
    <lineage>
        <taxon>Eukaryota</taxon>
        <taxon>Fungi</taxon>
        <taxon>Dikarya</taxon>
        <taxon>Basidiomycota</taxon>
        <taxon>Agaricomycotina</taxon>
        <taxon>Agaricomycetes</taxon>
        <taxon>Russulales</taxon>
        <taxon>Russulaceae</taxon>
        <taxon>Russula</taxon>
    </lineage>
</organism>
<dbReference type="EMBL" id="JAGFNK010000005">
    <property type="protein sequence ID" value="KAI9512798.1"/>
    <property type="molecule type" value="Genomic_DNA"/>
</dbReference>
<protein>
    <submittedName>
        <fullName evidence="1">TTL-domain-containing protein</fullName>
    </submittedName>
</protein>
<keyword evidence="2" id="KW-1185">Reference proteome</keyword>
<comment type="caution">
    <text evidence="1">The sequence shown here is derived from an EMBL/GenBank/DDBJ whole genome shotgun (WGS) entry which is preliminary data.</text>
</comment>